<dbReference type="STRING" id="249408.BOO71_0009124"/>
<evidence type="ECO:0000256" key="1">
    <source>
        <dbReference type="ARBA" id="ARBA00004141"/>
    </source>
</evidence>
<evidence type="ECO:0000256" key="5">
    <source>
        <dbReference type="RuleBase" id="RU363032"/>
    </source>
</evidence>
<dbReference type="Proteomes" id="UP000186607">
    <property type="component" value="Unassembled WGS sequence"/>
</dbReference>
<organism evidence="7 8">
    <name type="scientific">Deinococcus marmoris</name>
    <dbReference type="NCBI Taxonomy" id="249408"/>
    <lineage>
        <taxon>Bacteria</taxon>
        <taxon>Thermotogati</taxon>
        <taxon>Deinococcota</taxon>
        <taxon>Deinococci</taxon>
        <taxon>Deinococcales</taxon>
        <taxon>Deinococcaceae</taxon>
        <taxon>Deinococcus</taxon>
    </lineage>
</organism>
<evidence type="ECO:0000313" key="7">
    <source>
        <dbReference type="EMBL" id="OLV17336.1"/>
    </source>
</evidence>
<comment type="similarity">
    <text evidence="5">Belongs to the binding-protein-dependent transport system permease family.</text>
</comment>
<feature type="transmembrane region" description="Helical" evidence="5">
    <location>
        <begin position="12"/>
        <end position="29"/>
    </location>
</feature>
<feature type="transmembrane region" description="Helical" evidence="5">
    <location>
        <begin position="254"/>
        <end position="279"/>
    </location>
</feature>
<feature type="transmembrane region" description="Helical" evidence="5">
    <location>
        <begin position="188"/>
        <end position="212"/>
    </location>
</feature>
<evidence type="ECO:0000256" key="4">
    <source>
        <dbReference type="ARBA" id="ARBA00023136"/>
    </source>
</evidence>
<dbReference type="SUPFAM" id="SSF161098">
    <property type="entry name" value="MetI-like"/>
    <property type="match status" value="1"/>
</dbReference>
<keyword evidence="3 5" id="KW-1133">Transmembrane helix</keyword>
<sequence length="337" mass="36340">MKPFTRYLVTKIAWYLLAFLAAAALNFFLPRLIPGNPVDQIVSGMGSGGTVSSASLQRIYATYIKEFGLDQPLIVQFGTYLNRLFHGDLGTSFANYPASVNSIVRAALPWSIALQLPAILIGWLIGNVLGAVAAYRGGIFDRTVFLGALGFSSIPYFSLAILLLYAFAVAWPILPSSGGYNFINSPAFTFGFFVDALQHYILPFLSLVLIVIGGQAVGMRSMAIYELGSDYVSYENSMGLGENRIIRGIFRNAMLPQITGLALAIGSLVGGALITEIVFSYPGIGTTLFTAIGQNDYPVIQGITILITLAVLGANFLVDLSYGFIDPRIRASQQGER</sequence>
<feature type="transmembrane region" description="Helical" evidence="5">
    <location>
        <begin position="144"/>
        <end position="168"/>
    </location>
</feature>
<dbReference type="RefSeq" id="WP_075833970.1">
    <property type="nucleotide sequence ID" value="NZ_MSTI01000104.1"/>
</dbReference>
<comment type="caution">
    <text evidence="7">The sequence shown here is derived from an EMBL/GenBank/DDBJ whole genome shotgun (WGS) entry which is preliminary data.</text>
</comment>
<dbReference type="InterPro" id="IPR035906">
    <property type="entry name" value="MetI-like_sf"/>
</dbReference>
<feature type="transmembrane region" description="Helical" evidence="5">
    <location>
        <begin position="299"/>
        <end position="318"/>
    </location>
</feature>
<evidence type="ECO:0000259" key="6">
    <source>
        <dbReference type="PROSITE" id="PS50928"/>
    </source>
</evidence>
<dbReference type="Pfam" id="PF00528">
    <property type="entry name" value="BPD_transp_1"/>
    <property type="match status" value="1"/>
</dbReference>
<reference evidence="7 8" key="1">
    <citation type="submission" date="2017-01" db="EMBL/GenBank/DDBJ databases">
        <title>Genome Analysis of Deinococcus marmoris KOPRI26562.</title>
        <authorList>
            <person name="Kim J.H."/>
            <person name="Oh H.-M."/>
        </authorList>
    </citation>
    <scope>NUCLEOTIDE SEQUENCE [LARGE SCALE GENOMIC DNA]</scope>
    <source>
        <strain evidence="7 8">KOPRI26562</strain>
    </source>
</reference>
<gene>
    <name evidence="7" type="ORF">BOO71_0009124</name>
</gene>
<evidence type="ECO:0000256" key="2">
    <source>
        <dbReference type="ARBA" id="ARBA00022692"/>
    </source>
</evidence>
<dbReference type="GO" id="GO:0005886">
    <property type="term" value="C:plasma membrane"/>
    <property type="evidence" value="ECO:0007669"/>
    <property type="project" value="UniProtKB-SubCell"/>
</dbReference>
<evidence type="ECO:0000256" key="3">
    <source>
        <dbReference type="ARBA" id="ARBA00022989"/>
    </source>
</evidence>
<protein>
    <submittedName>
        <fullName evidence="7">Dipeptide transport system permease protein DppB</fullName>
    </submittedName>
</protein>
<dbReference type="PANTHER" id="PTHR43376:SF1">
    <property type="entry name" value="OLIGOPEPTIDE TRANSPORT SYSTEM PERMEASE PROTEIN"/>
    <property type="match status" value="1"/>
</dbReference>
<accession>A0A1U7NWQ0</accession>
<comment type="subcellular location">
    <subcellularLocation>
        <location evidence="5">Cell membrane</location>
        <topology evidence="5">Multi-pass membrane protein</topology>
    </subcellularLocation>
    <subcellularLocation>
        <location evidence="1">Membrane</location>
        <topology evidence="1">Multi-pass membrane protein</topology>
    </subcellularLocation>
</comment>
<feature type="domain" description="ABC transmembrane type-1" evidence="6">
    <location>
        <begin position="108"/>
        <end position="318"/>
    </location>
</feature>
<keyword evidence="4 5" id="KW-0472">Membrane</keyword>
<proteinExistence type="inferred from homology"/>
<evidence type="ECO:0000313" key="8">
    <source>
        <dbReference type="Proteomes" id="UP000186607"/>
    </source>
</evidence>
<name>A0A1U7NWQ0_9DEIO</name>
<dbReference type="AlphaFoldDB" id="A0A1U7NWQ0"/>
<dbReference type="PANTHER" id="PTHR43376">
    <property type="entry name" value="OLIGOPEPTIDE TRANSPORT SYSTEM PERMEASE PROTEIN"/>
    <property type="match status" value="1"/>
</dbReference>
<keyword evidence="2 5" id="KW-0812">Transmembrane</keyword>
<feature type="transmembrane region" description="Helical" evidence="5">
    <location>
        <begin position="112"/>
        <end position="132"/>
    </location>
</feature>
<dbReference type="OrthoDB" id="9773221at2"/>
<dbReference type="PROSITE" id="PS50928">
    <property type="entry name" value="ABC_TM1"/>
    <property type="match status" value="1"/>
</dbReference>
<dbReference type="InterPro" id="IPR000515">
    <property type="entry name" value="MetI-like"/>
</dbReference>
<dbReference type="EMBL" id="MSTI01000104">
    <property type="protein sequence ID" value="OLV17336.1"/>
    <property type="molecule type" value="Genomic_DNA"/>
</dbReference>
<keyword evidence="8" id="KW-1185">Reference proteome</keyword>
<dbReference type="GO" id="GO:0055085">
    <property type="term" value="P:transmembrane transport"/>
    <property type="evidence" value="ECO:0007669"/>
    <property type="project" value="InterPro"/>
</dbReference>
<keyword evidence="5" id="KW-0813">Transport</keyword>
<dbReference type="CDD" id="cd06261">
    <property type="entry name" value="TM_PBP2"/>
    <property type="match status" value="1"/>
</dbReference>